<evidence type="ECO:0000313" key="6">
    <source>
        <dbReference type="EMBL" id="PRH87395.1"/>
    </source>
</evidence>
<dbReference type="InterPro" id="IPR006094">
    <property type="entry name" value="Oxid_FAD_bind_N"/>
</dbReference>
<dbReference type="InterPro" id="IPR004113">
    <property type="entry name" value="FAD-bd_oxidored_4_C"/>
</dbReference>
<dbReference type="InterPro" id="IPR016171">
    <property type="entry name" value="Vanillyl_alc_oxidase_C-sub2"/>
</dbReference>
<dbReference type="GO" id="GO:0071949">
    <property type="term" value="F:FAD binding"/>
    <property type="evidence" value="ECO:0007669"/>
    <property type="project" value="InterPro"/>
</dbReference>
<dbReference type="PANTHER" id="PTHR43716:SF2">
    <property type="entry name" value="BLL6224 PROTEIN"/>
    <property type="match status" value="1"/>
</dbReference>
<dbReference type="Gene3D" id="3.30.465.10">
    <property type="match status" value="1"/>
</dbReference>
<organism evidence="6 7">
    <name type="scientific">Labrys okinawensis</name>
    <dbReference type="NCBI Taxonomy" id="346911"/>
    <lineage>
        <taxon>Bacteria</taxon>
        <taxon>Pseudomonadati</taxon>
        <taxon>Pseudomonadota</taxon>
        <taxon>Alphaproteobacteria</taxon>
        <taxon>Hyphomicrobiales</taxon>
        <taxon>Xanthobacteraceae</taxon>
        <taxon>Labrys</taxon>
    </lineage>
</organism>
<reference evidence="6 7" key="1">
    <citation type="submission" date="2018-02" db="EMBL/GenBank/DDBJ databases">
        <title>Whole genome sequencing of endophytic bacterium.</title>
        <authorList>
            <person name="Eedara R."/>
            <person name="Podile A.R."/>
        </authorList>
    </citation>
    <scope>NUCLEOTIDE SEQUENCE [LARGE SCALE GENOMIC DNA]</scope>
    <source>
        <strain evidence="6 7">RP1T</strain>
    </source>
</reference>
<keyword evidence="4" id="KW-0274">FAD</keyword>
<dbReference type="Pfam" id="PF01565">
    <property type="entry name" value="FAD_binding_4"/>
    <property type="match status" value="1"/>
</dbReference>
<proteinExistence type="inferred from homology"/>
<keyword evidence="7" id="KW-1185">Reference proteome</keyword>
<dbReference type="FunFam" id="1.10.45.10:FF:000001">
    <property type="entry name" value="D-lactate dehydrogenase mitochondrial"/>
    <property type="match status" value="1"/>
</dbReference>
<protein>
    <submittedName>
        <fullName evidence="6">Hydroxyacid dehydrogenase</fullName>
    </submittedName>
</protein>
<dbReference type="SUPFAM" id="SSF55103">
    <property type="entry name" value="FAD-linked oxidases, C-terminal domain"/>
    <property type="match status" value="1"/>
</dbReference>
<dbReference type="AlphaFoldDB" id="A0A2S9QDJ3"/>
<feature type="domain" description="FAD-binding PCMH-type" evidence="5">
    <location>
        <begin position="40"/>
        <end position="221"/>
    </location>
</feature>
<dbReference type="InterPro" id="IPR016166">
    <property type="entry name" value="FAD-bd_PCMH"/>
</dbReference>
<dbReference type="Proteomes" id="UP000237682">
    <property type="component" value="Unassembled WGS sequence"/>
</dbReference>
<dbReference type="RefSeq" id="WP_105862328.1">
    <property type="nucleotide sequence ID" value="NZ_PUEJ01000004.1"/>
</dbReference>
<evidence type="ECO:0000256" key="1">
    <source>
        <dbReference type="ARBA" id="ARBA00001974"/>
    </source>
</evidence>
<dbReference type="InterPro" id="IPR016164">
    <property type="entry name" value="FAD-linked_Oxase-like_C"/>
</dbReference>
<name>A0A2S9QDJ3_9HYPH</name>
<evidence type="ECO:0000313" key="7">
    <source>
        <dbReference type="Proteomes" id="UP000237682"/>
    </source>
</evidence>
<dbReference type="SUPFAM" id="SSF56176">
    <property type="entry name" value="FAD-binding/transporter-associated domain-like"/>
    <property type="match status" value="1"/>
</dbReference>
<dbReference type="InterPro" id="IPR051264">
    <property type="entry name" value="FAD-oxidored/transferase_4"/>
</dbReference>
<comment type="caution">
    <text evidence="6">The sequence shown here is derived from an EMBL/GenBank/DDBJ whole genome shotgun (WGS) entry which is preliminary data.</text>
</comment>
<dbReference type="OrthoDB" id="9809290at2"/>
<dbReference type="Gene3D" id="1.10.45.10">
    <property type="entry name" value="Vanillyl-alcohol Oxidase, Chain A, domain 4"/>
    <property type="match status" value="1"/>
</dbReference>
<gene>
    <name evidence="6" type="ORF">C5L14_12290</name>
</gene>
<dbReference type="PANTHER" id="PTHR43716">
    <property type="entry name" value="D-2-HYDROXYGLUTARATE DEHYDROGENASE, MITOCHONDRIAL"/>
    <property type="match status" value="1"/>
</dbReference>
<dbReference type="Gene3D" id="3.30.70.2740">
    <property type="match status" value="1"/>
</dbReference>
<evidence type="ECO:0000256" key="3">
    <source>
        <dbReference type="ARBA" id="ARBA00022630"/>
    </source>
</evidence>
<dbReference type="Gene3D" id="3.30.70.2190">
    <property type="match status" value="1"/>
</dbReference>
<sequence>MSAPLSPDLLARFAALVGERYAITDADAQQPFLKEWRDRYHGKTPLVLLPGTVEEVAAILELANETGTPIVPQGGNTGLVGGQVPHAEGNELLVSLKRLDKVRAVDPDSNTIDVEAGVTLQRVQEAAEAAGRFFPLTLPSEGSCTIGGNIGTNAGGTGVIAYGNTRDLVMGLEVVLPGGRIWHGMRHLRKDNTGYDLKNLFIGAEGTLGIVTAAVLKLFPKPRSVGTAFIGVDSPAAALALLNVARENGGGTVTAFELMPRIGIDFVIRHVADARDPIEGSYPWYVLLEVSNSAEGGVNEALEAMLMTAYEQGYARDAVIAASLEQAADFWRLRELLSESQRFEGGSIKHDVSVPIRLVPAFLDKAIAAVEAFIPGARPLPFGHLGDGNIHFNVSQPVGGDKQAFLDKWEKTNEIVHAIVAEFHGSISAEHGIGQAKRKLLPGVKDPVELEMMRAIKATFDPKGIMNPGKVL</sequence>
<evidence type="ECO:0000259" key="5">
    <source>
        <dbReference type="PROSITE" id="PS51387"/>
    </source>
</evidence>
<dbReference type="EMBL" id="PUEJ01000004">
    <property type="protein sequence ID" value="PRH87395.1"/>
    <property type="molecule type" value="Genomic_DNA"/>
</dbReference>
<dbReference type="InterPro" id="IPR016167">
    <property type="entry name" value="FAD-bd_PCMH_sub1"/>
</dbReference>
<dbReference type="PROSITE" id="PS51387">
    <property type="entry name" value="FAD_PCMH"/>
    <property type="match status" value="1"/>
</dbReference>
<evidence type="ECO:0000256" key="2">
    <source>
        <dbReference type="ARBA" id="ARBA00008000"/>
    </source>
</evidence>
<evidence type="ECO:0000256" key="4">
    <source>
        <dbReference type="ARBA" id="ARBA00022827"/>
    </source>
</evidence>
<dbReference type="Pfam" id="PF02913">
    <property type="entry name" value="FAD-oxidase_C"/>
    <property type="match status" value="1"/>
</dbReference>
<keyword evidence="3" id="KW-0285">Flavoprotein</keyword>
<dbReference type="GO" id="GO:0003824">
    <property type="term" value="F:catalytic activity"/>
    <property type="evidence" value="ECO:0007669"/>
    <property type="project" value="InterPro"/>
</dbReference>
<dbReference type="Gene3D" id="3.30.43.10">
    <property type="entry name" value="Uridine Diphospho-n-acetylenolpyruvylglucosamine Reductase, domain 2"/>
    <property type="match status" value="1"/>
</dbReference>
<dbReference type="InterPro" id="IPR016169">
    <property type="entry name" value="FAD-bd_PCMH_sub2"/>
</dbReference>
<accession>A0A2S9QDJ3</accession>
<dbReference type="InterPro" id="IPR036318">
    <property type="entry name" value="FAD-bd_PCMH-like_sf"/>
</dbReference>
<comment type="cofactor">
    <cofactor evidence="1">
        <name>FAD</name>
        <dbReference type="ChEBI" id="CHEBI:57692"/>
    </cofactor>
</comment>
<comment type="similarity">
    <text evidence="2">Belongs to the FAD-binding oxidoreductase/transferase type 4 family.</text>
</comment>
<dbReference type="GO" id="GO:0022904">
    <property type="term" value="P:respiratory electron transport chain"/>
    <property type="evidence" value="ECO:0007669"/>
    <property type="project" value="TreeGrafter"/>
</dbReference>